<reference evidence="6 7" key="1">
    <citation type="submission" date="2019-08" db="EMBL/GenBank/DDBJ databases">
        <authorList>
            <person name="Grouzdev D."/>
            <person name="Tikhonova E."/>
            <person name="Kravchenko I."/>
        </authorList>
    </citation>
    <scope>NUCLEOTIDE SEQUENCE [LARGE SCALE GENOMIC DNA]</scope>
    <source>
        <strain evidence="6 7">59b</strain>
    </source>
</reference>
<comment type="subcellular location">
    <subcellularLocation>
        <location evidence="1">Membrane</location>
        <topology evidence="1">Multi-pass membrane protein</topology>
    </subcellularLocation>
</comment>
<evidence type="ECO:0000256" key="1">
    <source>
        <dbReference type="ARBA" id="ARBA00004141"/>
    </source>
</evidence>
<dbReference type="GO" id="GO:0016020">
    <property type="term" value="C:membrane"/>
    <property type="evidence" value="ECO:0007669"/>
    <property type="project" value="UniProtKB-SubCell"/>
</dbReference>
<dbReference type="EMBL" id="VTTN01000009">
    <property type="protein sequence ID" value="KAA0594130.1"/>
    <property type="molecule type" value="Genomic_DNA"/>
</dbReference>
<gene>
    <name evidence="6" type="ORF">FZ942_22160</name>
</gene>
<evidence type="ECO:0000256" key="4">
    <source>
        <dbReference type="ARBA" id="ARBA00023136"/>
    </source>
</evidence>
<name>A0A5A9GI77_AZOLI</name>
<evidence type="ECO:0000313" key="6">
    <source>
        <dbReference type="EMBL" id="KAA0594130.1"/>
    </source>
</evidence>
<accession>A0A5A9GI77</accession>
<dbReference type="RefSeq" id="WP_149233248.1">
    <property type="nucleotide sequence ID" value="NZ_JALJXJ010000009.1"/>
</dbReference>
<keyword evidence="3 5" id="KW-1133">Transmembrane helix</keyword>
<evidence type="ECO:0008006" key="8">
    <source>
        <dbReference type="Google" id="ProtNLM"/>
    </source>
</evidence>
<evidence type="ECO:0000256" key="3">
    <source>
        <dbReference type="ARBA" id="ARBA00022989"/>
    </source>
</evidence>
<dbReference type="GO" id="GO:0004671">
    <property type="term" value="F:protein C-terminal S-isoprenylcysteine carboxyl O-methyltransferase activity"/>
    <property type="evidence" value="ECO:0007669"/>
    <property type="project" value="InterPro"/>
</dbReference>
<dbReference type="PANTHER" id="PTHR43847:SF1">
    <property type="entry name" value="BLL3993 PROTEIN"/>
    <property type="match status" value="1"/>
</dbReference>
<keyword evidence="2 5" id="KW-0812">Transmembrane</keyword>
<protein>
    <recommendedName>
        <fullName evidence="8">Methyltransferase</fullName>
    </recommendedName>
</protein>
<dbReference type="InterPro" id="IPR052527">
    <property type="entry name" value="Metal_cation-efflux_comp"/>
</dbReference>
<keyword evidence="7" id="KW-1185">Reference proteome</keyword>
<evidence type="ECO:0000313" key="7">
    <source>
        <dbReference type="Proteomes" id="UP000324927"/>
    </source>
</evidence>
<evidence type="ECO:0000256" key="2">
    <source>
        <dbReference type="ARBA" id="ARBA00022692"/>
    </source>
</evidence>
<dbReference type="InterPro" id="IPR007269">
    <property type="entry name" value="ICMT_MeTrfase"/>
</dbReference>
<dbReference type="Pfam" id="PF04140">
    <property type="entry name" value="ICMT"/>
    <property type="match status" value="1"/>
</dbReference>
<evidence type="ECO:0000256" key="5">
    <source>
        <dbReference type="SAM" id="Phobius"/>
    </source>
</evidence>
<dbReference type="OrthoDB" id="7203053at2"/>
<dbReference type="Proteomes" id="UP000324927">
    <property type="component" value="Unassembled WGS sequence"/>
</dbReference>
<dbReference type="PANTHER" id="PTHR43847">
    <property type="entry name" value="BLL3993 PROTEIN"/>
    <property type="match status" value="1"/>
</dbReference>
<comment type="caution">
    <text evidence="6">The sequence shown here is derived from an EMBL/GenBank/DDBJ whole genome shotgun (WGS) entry which is preliminary data.</text>
</comment>
<proteinExistence type="predicted"/>
<dbReference type="AlphaFoldDB" id="A0A5A9GI77"/>
<organism evidence="6 7">
    <name type="scientific">Azospirillum lipoferum</name>
    <dbReference type="NCBI Taxonomy" id="193"/>
    <lineage>
        <taxon>Bacteria</taxon>
        <taxon>Pseudomonadati</taxon>
        <taxon>Pseudomonadota</taxon>
        <taxon>Alphaproteobacteria</taxon>
        <taxon>Rhodospirillales</taxon>
        <taxon>Azospirillaceae</taxon>
        <taxon>Azospirillum</taxon>
    </lineage>
</organism>
<feature type="transmembrane region" description="Helical" evidence="5">
    <location>
        <begin position="125"/>
        <end position="151"/>
    </location>
</feature>
<sequence>MTAPIVIMLLVTAQRLSELLIDRHNRAALLAQGAREYGRGHYPWMVLLHVGWLAGLWDAVLKGSPWNPGPGPVEPVWLAVLLAMQALRLWVQVTLGRRWTTRIIVLDGAPLVRTGPYRFTDHPNYLAVAVEIAALPLAFGMVGYAIVFSILNAAMLAARIRAEDRVLGRRRGPSPAKVKTIRGDRV</sequence>
<dbReference type="Gene3D" id="1.20.120.1630">
    <property type="match status" value="1"/>
</dbReference>
<keyword evidence="4 5" id="KW-0472">Membrane</keyword>